<evidence type="ECO:0000256" key="1">
    <source>
        <dbReference type="SAM" id="Coils"/>
    </source>
</evidence>
<dbReference type="EMBL" id="ML004911">
    <property type="protein sequence ID" value="RKP22079.1"/>
    <property type="molecule type" value="Genomic_DNA"/>
</dbReference>
<feature type="coiled-coil region" evidence="1">
    <location>
        <begin position="15"/>
        <end position="62"/>
    </location>
</feature>
<accession>A0A4V1J0M5</accession>
<gene>
    <name evidence="2" type="ORF">ROZALSC1DRAFT_26552</name>
</gene>
<protein>
    <submittedName>
        <fullName evidence="2">Uncharacterized protein</fullName>
    </submittedName>
</protein>
<evidence type="ECO:0000313" key="2">
    <source>
        <dbReference type="EMBL" id="RKP22079.1"/>
    </source>
</evidence>
<keyword evidence="1" id="KW-0175">Coiled coil</keyword>
<dbReference type="Proteomes" id="UP000281549">
    <property type="component" value="Unassembled WGS sequence"/>
</dbReference>
<proteinExistence type="predicted"/>
<evidence type="ECO:0000313" key="3">
    <source>
        <dbReference type="Proteomes" id="UP000281549"/>
    </source>
</evidence>
<reference evidence="3" key="1">
    <citation type="journal article" date="2018" name="Nat. Microbiol.">
        <title>Leveraging single-cell genomics to expand the fungal tree of life.</title>
        <authorList>
            <person name="Ahrendt S.R."/>
            <person name="Quandt C.A."/>
            <person name="Ciobanu D."/>
            <person name="Clum A."/>
            <person name="Salamov A."/>
            <person name="Andreopoulos B."/>
            <person name="Cheng J.F."/>
            <person name="Woyke T."/>
            <person name="Pelin A."/>
            <person name="Henrissat B."/>
            <person name="Reynolds N.K."/>
            <person name="Benny G.L."/>
            <person name="Smith M.E."/>
            <person name="James T.Y."/>
            <person name="Grigoriev I.V."/>
        </authorList>
    </citation>
    <scope>NUCLEOTIDE SEQUENCE [LARGE SCALE GENOMIC DNA]</scope>
    <source>
        <strain evidence="3">CSF55</strain>
    </source>
</reference>
<sequence length="86" mass="10198">MPFVKEMGEVPIVVRRNLVKKIQRQKDEANEEAKKAEINQELEFLQDQVQLLKKEKESLFIKLKEVIKLEQDSRIAAKYFSRPIPM</sequence>
<organism evidence="2 3">
    <name type="scientific">Rozella allomycis (strain CSF55)</name>
    <dbReference type="NCBI Taxonomy" id="988480"/>
    <lineage>
        <taxon>Eukaryota</taxon>
        <taxon>Fungi</taxon>
        <taxon>Fungi incertae sedis</taxon>
        <taxon>Cryptomycota</taxon>
        <taxon>Cryptomycota incertae sedis</taxon>
        <taxon>Rozella</taxon>
    </lineage>
</organism>
<dbReference type="AlphaFoldDB" id="A0A4V1J0M5"/>
<name>A0A4V1J0M5_ROZAC</name>